<evidence type="ECO:0000313" key="1">
    <source>
        <dbReference type="EMBL" id="KAL0956942.1"/>
    </source>
</evidence>
<dbReference type="EMBL" id="JASNQZ010000006">
    <property type="protein sequence ID" value="KAL0956942.1"/>
    <property type="molecule type" value="Genomic_DNA"/>
</dbReference>
<accession>A0ABR3JNN6</accession>
<protein>
    <submittedName>
        <fullName evidence="1">Uncharacterized protein</fullName>
    </submittedName>
</protein>
<evidence type="ECO:0000313" key="2">
    <source>
        <dbReference type="Proteomes" id="UP001556367"/>
    </source>
</evidence>
<comment type="caution">
    <text evidence="1">The sequence shown here is derived from an EMBL/GenBank/DDBJ whole genome shotgun (WGS) entry which is preliminary data.</text>
</comment>
<keyword evidence="2" id="KW-1185">Reference proteome</keyword>
<gene>
    <name evidence="1" type="ORF">HGRIS_003044</name>
</gene>
<sequence>MSRFSPSFVPFLMDLLGRCPSGVSSIRCSSNAPAALADGKMLVLGDRFSFSVFSQNKLSPIDISKPLLSKLLLALGVDKEYMARHEVWKDVASIGGSGAESAKKCWVQYVHTNLVPIPTPDLMSHQFRRELANAPSWALLVAIQLRRSFHINFGVSSAMGTTAASGIVDMWTYIPATFISRASVGA</sequence>
<reference evidence="2" key="1">
    <citation type="submission" date="2024-06" db="EMBL/GenBank/DDBJ databases">
        <title>Multi-omics analyses provide insights into the biosynthesis of the anticancer antibiotic pleurotin in Hohenbuehelia grisea.</title>
        <authorList>
            <person name="Weaver J.A."/>
            <person name="Alberti F."/>
        </authorList>
    </citation>
    <scope>NUCLEOTIDE SEQUENCE [LARGE SCALE GENOMIC DNA]</scope>
    <source>
        <strain evidence="2">T-177</strain>
    </source>
</reference>
<name>A0ABR3JNN6_9AGAR</name>
<dbReference type="Proteomes" id="UP001556367">
    <property type="component" value="Unassembled WGS sequence"/>
</dbReference>
<proteinExistence type="predicted"/>
<organism evidence="1 2">
    <name type="scientific">Hohenbuehelia grisea</name>
    <dbReference type="NCBI Taxonomy" id="104357"/>
    <lineage>
        <taxon>Eukaryota</taxon>
        <taxon>Fungi</taxon>
        <taxon>Dikarya</taxon>
        <taxon>Basidiomycota</taxon>
        <taxon>Agaricomycotina</taxon>
        <taxon>Agaricomycetes</taxon>
        <taxon>Agaricomycetidae</taxon>
        <taxon>Agaricales</taxon>
        <taxon>Pleurotineae</taxon>
        <taxon>Pleurotaceae</taxon>
        <taxon>Hohenbuehelia</taxon>
    </lineage>
</organism>